<evidence type="ECO:0000313" key="2">
    <source>
        <dbReference type="EMBL" id="NMF91695.1"/>
    </source>
</evidence>
<dbReference type="PANTHER" id="PTHR30188">
    <property type="entry name" value="ABC TRANSPORTER PERMEASE PROTEIN-RELATED"/>
    <property type="match status" value="1"/>
</dbReference>
<keyword evidence="3" id="KW-1185">Reference proteome</keyword>
<feature type="non-terminal residue" evidence="2">
    <location>
        <position position="140"/>
    </location>
</feature>
<dbReference type="EMBL" id="WTVR01000156">
    <property type="protein sequence ID" value="NMF91695.1"/>
    <property type="molecule type" value="Genomic_DNA"/>
</dbReference>
<reference evidence="2 3" key="1">
    <citation type="submission" date="2019-12" db="EMBL/GenBank/DDBJ databases">
        <title>Comparative genomics gives insights into the taxonomy of the Azoarcus-Aromatoleum group and reveals separate origins of nif in the plant-associated Azoarcus and non-plant-associated Aromatoleum sub-groups.</title>
        <authorList>
            <person name="Lafos M."/>
            <person name="Maluk M."/>
            <person name="Batista M."/>
            <person name="Junghare M."/>
            <person name="Carmona M."/>
            <person name="Faoro H."/>
            <person name="Cruz L.M."/>
            <person name="Battistoni F."/>
            <person name="De Souza E."/>
            <person name="Pedrosa F."/>
            <person name="Chen W.-M."/>
            <person name="Poole P.S."/>
            <person name="Dixon R.A."/>
            <person name="James E.K."/>
        </authorList>
    </citation>
    <scope>NUCLEOTIDE SEQUENCE [LARGE SCALE GENOMIC DNA]</scope>
    <source>
        <strain evidence="2 3">ToN1</strain>
    </source>
</reference>
<proteinExistence type="predicted"/>
<dbReference type="InterPro" id="IPR030802">
    <property type="entry name" value="Permease_MalE"/>
</dbReference>
<dbReference type="RefSeq" id="WP_169208974.1">
    <property type="nucleotide sequence ID" value="NZ_WTVR01000156.1"/>
</dbReference>
<evidence type="ECO:0000256" key="1">
    <source>
        <dbReference type="SAM" id="Phobius"/>
    </source>
</evidence>
<sequence length="140" mass="14649">TFTGFARFNAEGFVGSVVALSMLRELAPVLTGLMVAGRAGSAMAAEIGSMRVSEQIDALIAFATDPVQYLFVPRVLAGIIVVPMLVVIGDAIGIFGGYLVAVKILGANPVVYIDNSFQFLQPNDLWSGLIKAAVFGGLLT</sequence>
<accession>A0ABX1MZB1</accession>
<dbReference type="Pfam" id="PF02405">
    <property type="entry name" value="MlaE"/>
    <property type="match status" value="1"/>
</dbReference>
<keyword evidence="1" id="KW-0472">Membrane</keyword>
<gene>
    <name evidence="2" type="ORF">GPA26_24905</name>
</gene>
<evidence type="ECO:0000313" key="3">
    <source>
        <dbReference type="Proteomes" id="UP000652074"/>
    </source>
</evidence>
<organism evidence="2 3">
    <name type="scientific">Aromatoleum petrolei</name>
    <dbReference type="NCBI Taxonomy" id="76116"/>
    <lineage>
        <taxon>Bacteria</taxon>
        <taxon>Pseudomonadati</taxon>
        <taxon>Pseudomonadota</taxon>
        <taxon>Betaproteobacteria</taxon>
        <taxon>Rhodocyclales</taxon>
        <taxon>Rhodocyclaceae</taxon>
        <taxon>Aromatoleum</taxon>
    </lineage>
</organism>
<name>A0ABX1MZB1_9RHOO</name>
<feature type="transmembrane region" description="Helical" evidence="1">
    <location>
        <begin position="75"/>
        <end position="100"/>
    </location>
</feature>
<comment type="caution">
    <text evidence="2">The sequence shown here is derived from an EMBL/GenBank/DDBJ whole genome shotgun (WGS) entry which is preliminary data.</text>
</comment>
<protein>
    <submittedName>
        <fullName evidence="2">ABC transporter permease</fullName>
    </submittedName>
</protein>
<dbReference type="Proteomes" id="UP000652074">
    <property type="component" value="Unassembled WGS sequence"/>
</dbReference>
<dbReference type="PANTHER" id="PTHR30188:SF4">
    <property type="entry name" value="PROTEIN TRIGALACTOSYLDIACYLGLYCEROL 1, CHLOROPLASTIC"/>
    <property type="match status" value="1"/>
</dbReference>
<keyword evidence="1" id="KW-1133">Transmembrane helix</keyword>
<keyword evidence="1" id="KW-0812">Transmembrane</keyword>
<feature type="non-terminal residue" evidence="2">
    <location>
        <position position="1"/>
    </location>
</feature>